<comment type="caution">
    <text evidence="2">The sequence shown here is derived from an EMBL/GenBank/DDBJ whole genome shotgun (WGS) entry which is preliminary data.</text>
</comment>
<evidence type="ECO:0000313" key="3">
    <source>
        <dbReference type="Proteomes" id="UP000019364"/>
    </source>
</evidence>
<reference evidence="2 3" key="1">
    <citation type="journal article" date="2014" name="Genome Announc.">
        <title>Draft Genome Sequence of Paenibacillus pini JCM 16418T, Isolated from the Rhizosphere of Pine Tree.</title>
        <authorList>
            <person name="Yuki M."/>
            <person name="Oshima K."/>
            <person name="Suda W."/>
            <person name="Oshida Y."/>
            <person name="Kitamura K."/>
            <person name="Iida Y."/>
            <person name="Hattori M."/>
            <person name="Ohkuma M."/>
        </authorList>
    </citation>
    <scope>NUCLEOTIDE SEQUENCE [LARGE SCALE GENOMIC DNA]</scope>
    <source>
        <strain evidence="2 3">JCM 16418</strain>
    </source>
</reference>
<gene>
    <name evidence="2" type="ORF">JCM16418_3958</name>
</gene>
<feature type="transmembrane region" description="Helical" evidence="1">
    <location>
        <begin position="86"/>
        <end position="103"/>
    </location>
</feature>
<keyword evidence="1" id="KW-1133">Transmembrane helix</keyword>
<keyword evidence="1" id="KW-0812">Transmembrane</keyword>
<dbReference type="OrthoDB" id="2925556at2"/>
<accession>W7YMW9</accession>
<dbReference type="STRING" id="1236976.JCM16418_3958"/>
<proteinExistence type="predicted"/>
<keyword evidence="3" id="KW-1185">Reference proteome</keyword>
<dbReference type="AlphaFoldDB" id="W7YMW9"/>
<dbReference type="EMBL" id="BAVZ01000015">
    <property type="protein sequence ID" value="GAF09802.1"/>
    <property type="molecule type" value="Genomic_DNA"/>
</dbReference>
<dbReference type="Proteomes" id="UP000019364">
    <property type="component" value="Unassembled WGS sequence"/>
</dbReference>
<dbReference type="eggNOG" id="ENOG50336Z3">
    <property type="taxonomic scope" value="Bacteria"/>
</dbReference>
<protein>
    <submittedName>
        <fullName evidence="2">Uncharacterized protein</fullName>
    </submittedName>
</protein>
<sequence length="311" mass="36400">MVKKRPVQLKPYTKTRYAYEKLRVCKNCHQYTILWEDTCASCGKHSLVPIMDYAQARTRRSMLNVKLISLLMTLIAILLSPTVMQMIISLVVGIVLTGLLWKVQQKMLPSETFRKLNQLMNSTAQNIRAGIELNRGTASAALKEDEKLTYEILREMATVVHNDRIRLQQVVLLQTFVLRKDMDLELEPLLLKDFDQELAAYIGEIAKIKRDMIKTKTIQYVLNYESHILMMPQGKQILASVVGACVRLKKYVDTYPDFIHRYAILLPKDRFLRLYQLVRRNPSSNWNGLRDEVSSIYHEKYRWDPDFQNWD</sequence>
<evidence type="ECO:0000313" key="2">
    <source>
        <dbReference type="EMBL" id="GAF09802.1"/>
    </source>
</evidence>
<name>W7YMW9_9BACL</name>
<keyword evidence="1" id="KW-0472">Membrane</keyword>
<organism evidence="2 3">
    <name type="scientific">Paenibacillus pini JCM 16418</name>
    <dbReference type="NCBI Taxonomy" id="1236976"/>
    <lineage>
        <taxon>Bacteria</taxon>
        <taxon>Bacillati</taxon>
        <taxon>Bacillota</taxon>
        <taxon>Bacilli</taxon>
        <taxon>Bacillales</taxon>
        <taxon>Paenibacillaceae</taxon>
        <taxon>Paenibacillus</taxon>
    </lineage>
</organism>
<evidence type="ECO:0000256" key="1">
    <source>
        <dbReference type="SAM" id="Phobius"/>
    </source>
</evidence>